<keyword evidence="5 6" id="KW-0472">Membrane</keyword>
<feature type="transmembrane region" description="Helical" evidence="6">
    <location>
        <begin position="20"/>
        <end position="37"/>
    </location>
</feature>
<keyword evidence="2" id="KW-0813">Transport</keyword>
<dbReference type="InterPro" id="IPR011701">
    <property type="entry name" value="MFS"/>
</dbReference>
<dbReference type="Pfam" id="PF07690">
    <property type="entry name" value="MFS_1"/>
    <property type="match status" value="1"/>
</dbReference>
<feature type="transmembrane region" description="Helical" evidence="6">
    <location>
        <begin position="375"/>
        <end position="396"/>
    </location>
</feature>
<feature type="transmembrane region" description="Helical" evidence="6">
    <location>
        <begin position="88"/>
        <end position="105"/>
    </location>
</feature>
<dbReference type="GO" id="GO:0005886">
    <property type="term" value="C:plasma membrane"/>
    <property type="evidence" value="ECO:0007669"/>
    <property type="project" value="UniProtKB-SubCell"/>
</dbReference>
<evidence type="ECO:0000256" key="1">
    <source>
        <dbReference type="ARBA" id="ARBA00004651"/>
    </source>
</evidence>
<organism evidence="8 9">
    <name type="scientific">Paenibacillus terrae</name>
    <dbReference type="NCBI Taxonomy" id="159743"/>
    <lineage>
        <taxon>Bacteria</taxon>
        <taxon>Bacillati</taxon>
        <taxon>Bacillota</taxon>
        <taxon>Bacilli</taxon>
        <taxon>Bacillales</taxon>
        <taxon>Paenibacillaceae</taxon>
        <taxon>Paenibacillus</taxon>
    </lineage>
</organism>
<keyword evidence="3 6" id="KW-0812">Transmembrane</keyword>
<reference evidence="8 9" key="1">
    <citation type="submission" date="2014-11" db="EMBL/GenBank/DDBJ databases">
        <title>Draft Genome Sequences of Paenibacillus polymyxa NRRL B-30509 and Paenibacillus terrae NRRL B-30644, Strains from a Poultry Environment that Produce Tridecaptin A and Paenicidins.</title>
        <authorList>
            <person name="van Belkum M.J."/>
            <person name="Lohans C.T."/>
            <person name="Vederas J.C."/>
        </authorList>
    </citation>
    <scope>NUCLEOTIDE SEQUENCE [LARGE SCALE GENOMIC DNA]</scope>
    <source>
        <strain evidence="8 9">NRRL B-30644</strain>
    </source>
</reference>
<evidence type="ECO:0000256" key="3">
    <source>
        <dbReference type="ARBA" id="ARBA00022692"/>
    </source>
</evidence>
<feature type="transmembrane region" description="Helical" evidence="6">
    <location>
        <begin position="311"/>
        <end position="333"/>
    </location>
</feature>
<gene>
    <name evidence="8" type="ORF">QD47_09235</name>
</gene>
<evidence type="ECO:0000259" key="7">
    <source>
        <dbReference type="PROSITE" id="PS50850"/>
    </source>
</evidence>
<comment type="subcellular location">
    <subcellularLocation>
        <location evidence="1">Cell membrane</location>
        <topology evidence="1">Multi-pass membrane protein</topology>
    </subcellularLocation>
</comment>
<dbReference type="Proteomes" id="UP000032534">
    <property type="component" value="Unassembled WGS sequence"/>
</dbReference>
<dbReference type="EMBL" id="JTHP01000013">
    <property type="protein sequence ID" value="KJD45970.1"/>
    <property type="molecule type" value="Genomic_DNA"/>
</dbReference>
<feature type="transmembrane region" description="Helical" evidence="6">
    <location>
        <begin position="172"/>
        <end position="193"/>
    </location>
</feature>
<dbReference type="GO" id="GO:0022857">
    <property type="term" value="F:transmembrane transporter activity"/>
    <property type="evidence" value="ECO:0007669"/>
    <property type="project" value="InterPro"/>
</dbReference>
<dbReference type="InterPro" id="IPR052524">
    <property type="entry name" value="MFS_Cyanate_Porter"/>
</dbReference>
<dbReference type="OrthoDB" id="9797740at2"/>
<keyword evidence="4 6" id="KW-1133">Transmembrane helix</keyword>
<feature type="transmembrane region" description="Helical" evidence="6">
    <location>
        <begin position="256"/>
        <end position="275"/>
    </location>
</feature>
<accession>A0A0D7X3G6</accession>
<feature type="transmembrane region" description="Helical" evidence="6">
    <location>
        <begin position="57"/>
        <end position="76"/>
    </location>
</feature>
<feature type="transmembrane region" description="Helical" evidence="6">
    <location>
        <begin position="287"/>
        <end position="305"/>
    </location>
</feature>
<dbReference type="Gene3D" id="1.20.1250.20">
    <property type="entry name" value="MFS general substrate transporter like domains"/>
    <property type="match status" value="2"/>
</dbReference>
<feature type="transmembrane region" description="Helical" evidence="6">
    <location>
        <begin position="141"/>
        <end position="166"/>
    </location>
</feature>
<feature type="domain" description="Major facilitator superfamily (MFS) profile" evidence="7">
    <location>
        <begin position="22"/>
        <end position="399"/>
    </location>
</feature>
<evidence type="ECO:0000313" key="9">
    <source>
        <dbReference type="Proteomes" id="UP000032534"/>
    </source>
</evidence>
<evidence type="ECO:0000256" key="2">
    <source>
        <dbReference type="ARBA" id="ARBA00022448"/>
    </source>
</evidence>
<dbReference type="SUPFAM" id="SSF103473">
    <property type="entry name" value="MFS general substrate transporter"/>
    <property type="match status" value="1"/>
</dbReference>
<dbReference type="PATRIC" id="fig|159743.3.peg.2044"/>
<dbReference type="InterPro" id="IPR020846">
    <property type="entry name" value="MFS_dom"/>
</dbReference>
<evidence type="ECO:0000313" key="8">
    <source>
        <dbReference type="EMBL" id="KJD45970.1"/>
    </source>
</evidence>
<evidence type="ECO:0000256" key="5">
    <source>
        <dbReference type="ARBA" id="ARBA00023136"/>
    </source>
</evidence>
<dbReference type="InterPro" id="IPR036259">
    <property type="entry name" value="MFS_trans_sf"/>
</dbReference>
<dbReference type="RefSeq" id="WP_044645852.1">
    <property type="nucleotide sequence ID" value="NZ_JTHP01000013.1"/>
</dbReference>
<feature type="transmembrane region" description="Helical" evidence="6">
    <location>
        <begin position="111"/>
        <end position="129"/>
    </location>
</feature>
<evidence type="ECO:0000256" key="4">
    <source>
        <dbReference type="ARBA" id="ARBA00022989"/>
    </source>
</evidence>
<keyword evidence="9" id="KW-1185">Reference proteome</keyword>
<sequence length="402" mass="42328">MSVQSDTKATMVKKSLSSSWPIIIGIVLISLTMRSPLTSVGPLLGSIRDSLGLSNAGAGLLTTLPMLAFALLSPFAPILARRFGVERTMLYALVLLMAGIAIRSLTATASLFVGTALLGLAIAVCNVLIPSLVKRDFSRQVGLMTGVYSVSMNLCGAIASGVSVPLARNLGFGWNGALGIWGALALLAALFWLPQARASHASSRTTTGGASARRSLWRSPLALMITIFMGMQSLIFYVLVAWLPEITTSRGLSEDSAGWMLSLFQIAALPVAFIVPIVAGRMKNQRLLVIIMTILLFVSLGGLYFGGNAFISLWTILLGIGGGFAFSLAMIFLSLRTKDAHDAVSLSGMSQSVGYLLAATGPILFGLLHDITASWSLPLLLLLVVSALLFISGLGASKNHTV</sequence>
<protein>
    <submittedName>
        <fullName evidence="8">Transporter</fullName>
    </submittedName>
</protein>
<evidence type="ECO:0000256" key="6">
    <source>
        <dbReference type="SAM" id="Phobius"/>
    </source>
</evidence>
<name>A0A0D7X3G6_9BACL</name>
<dbReference type="PANTHER" id="PTHR23523">
    <property type="match status" value="1"/>
</dbReference>
<feature type="transmembrane region" description="Helical" evidence="6">
    <location>
        <begin position="221"/>
        <end position="244"/>
    </location>
</feature>
<dbReference type="AlphaFoldDB" id="A0A0D7X3G6"/>
<proteinExistence type="predicted"/>
<feature type="transmembrane region" description="Helical" evidence="6">
    <location>
        <begin position="353"/>
        <end position="369"/>
    </location>
</feature>
<dbReference type="PROSITE" id="PS50850">
    <property type="entry name" value="MFS"/>
    <property type="match status" value="1"/>
</dbReference>
<dbReference type="CDD" id="cd17339">
    <property type="entry name" value="MFS_NIMT_CynX_like"/>
    <property type="match status" value="1"/>
</dbReference>
<dbReference type="PANTHER" id="PTHR23523:SF2">
    <property type="entry name" value="2-NITROIMIDAZOLE TRANSPORTER"/>
    <property type="match status" value="1"/>
</dbReference>
<comment type="caution">
    <text evidence="8">The sequence shown here is derived from an EMBL/GenBank/DDBJ whole genome shotgun (WGS) entry which is preliminary data.</text>
</comment>